<sequence length="137" mass="15922">MKNKTFFYRMLTALTLVSLFLVFLLVVDDSDTSPSLACQQSPKCWSKWHNSYAESECKPLIEKFAEYGVEWKIRFKHPLFNRSTLSSEDKQNLLYIGDRVQFVQADGSKRNMQYGCFFDTQSLNALDVVLWDVLDGK</sequence>
<name>A0A2T3NFK1_9GAMM</name>
<dbReference type="RefSeq" id="WP_107298136.1">
    <property type="nucleotide sequence ID" value="NZ_PYMB01000003.1"/>
</dbReference>
<comment type="caution">
    <text evidence="1">The sequence shown here is derived from an EMBL/GenBank/DDBJ whole genome shotgun (WGS) entry which is preliminary data.</text>
</comment>
<organism evidence="1 2">
    <name type="scientific">Photobacterium rosenbergii</name>
    <dbReference type="NCBI Taxonomy" id="294936"/>
    <lineage>
        <taxon>Bacteria</taxon>
        <taxon>Pseudomonadati</taxon>
        <taxon>Pseudomonadota</taxon>
        <taxon>Gammaproteobacteria</taxon>
        <taxon>Vibrionales</taxon>
        <taxon>Vibrionaceae</taxon>
        <taxon>Photobacterium</taxon>
    </lineage>
</organism>
<reference evidence="1 2" key="1">
    <citation type="submission" date="2018-03" db="EMBL/GenBank/DDBJ databases">
        <title>Whole genome sequencing of Histamine producing bacteria.</title>
        <authorList>
            <person name="Butler K."/>
        </authorList>
    </citation>
    <scope>NUCLEOTIDE SEQUENCE [LARGE SCALE GENOMIC DNA]</scope>
    <source>
        <strain evidence="1 2">DSM 19138</strain>
    </source>
</reference>
<dbReference type="AlphaFoldDB" id="A0A2T3NFK1"/>
<evidence type="ECO:0000313" key="1">
    <source>
        <dbReference type="EMBL" id="PSW13312.1"/>
    </source>
</evidence>
<proteinExistence type="predicted"/>
<dbReference type="OrthoDB" id="6904817at2"/>
<dbReference type="Proteomes" id="UP000241346">
    <property type="component" value="Unassembled WGS sequence"/>
</dbReference>
<gene>
    <name evidence="1" type="ORF">C9J01_10700</name>
</gene>
<evidence type="ECO:0000313" key="2">
    <source>
        <dbReference type="Proteomes" id="UP000241346"/>
    </source>
</evidence>
<accession>A0A2T3NFK1</accession>
<dbReference type="EMBL" id="PYMB01000003">
    <property type="protein sequence ID" value="PSW13312.1"/>
    <property type="molecule type" value="Genomic_DNA"/>
</dbReference>
<protein>
    <submittedName>
        <fullName evidence="1">Uncharacterized protein</fullName>
    </submittedName>
</protein>